<proteinExistence type="inferred from homology"/>
<keyword evidence="2 5" id="KW-0547">Nucleotide-binding</keyword>
<organism evidence="8 9">
    <name type="scientific">Candidatus Segetimicrobium genomatis</name>
    <dbReference type="NCBI Taxonomy" id="2569760"/>
    <lineage>
        <taxon>Bacteria</taxon>
        <taxon>Bacillati</taxon>
        <taxon>Candidatus Sysuimicrobiota</taxon>
        <taxon>Candidatus Sysuimicrobiia</taxon>
        <taxon>Candidatus Sysuimicrobiales</taxon>
        <taxon>Candidatus Segetimicrobiaceae</taxon>
        <taxon>Candidatus Segetimicrobium</taxon>
    </lineage>
</organism>
<name>A0A537K683_9BACT</name>
<feature type="compositionally biased region" description="Low complexity" evidence="6">
    <location>
        <begin position="620"/>
        <end position="647"/>
    </location>
</feature>
<dbReference type="EMBL" id="VBAK01000100">
    <property type="protein sequence ID" value="TMI91255.1"/>
    <property type="molecule type" value="Genomic_DNA"/>
</dbReference>
<evidence type="ECO:0000256" key="1">
    <source>
        <dbReference type="ARBA" id="ARBA00006474"/>
    </source>
</evidence>
<feature type="region of interest" description="Disordered" evidence="6">
    <location>
        <begin position="620"/>
        <end position="654"/>
    </location>
</feature>
<feature type="binding site" evidence="5">
    <location>
        <begin position="301"/>
        <end position="308"/>
    </location>
    <ligand>
        <name>ATP</name>
        <dbReference type="ChEBI" id="CHEBI:30616"/>
    </ligand>
</feature>
<accession>A0A537K683</accession>
<dbReference type="InterPro" id="IPR027417">
    <property type="entry name" value="P-loop_NTPase"/>
</dbReference>
<evidence type="ECO:0000256" key="2">
    <source>
        <dbReference type="ARBA" id="ARBA00022741"/>
    </source>
</evidence>
<dbReference type="GO" id="GO:0005524">
    <property type="term" value="F:ATP binding"/>
    <property type="evidence" value="ECO:0007669"/>
    <property type="project" value="UniProtKB-UniRule"/>
</dbReference>
<comment type="similarity">
    <text evidence="1">Belongs to the FtsK/SpoIIIE/SftA family.</text>
</comment>
<evidence type="ECO:0000256" key="6">
    <source>
        <dbReference type="SAM" id="MobiDB-lite"/>
    </source>
</evidence>
<evidence type="ECO:0000256" key="3">
    <source>
        <dbReference type="ARBA" id="ARBA00022840"/>
    </source>
</evidence>
<dbReference type="InterPro" id="IPR036388">
    <property type="entry name" value="WH-like_DNA-bd_sf"/>
</dbReference>
<feature type="region of interest" description="Disordered" evidence="6">
    <location>
        <begin position="111"/>
        <end position="133"/>
    </location>
</feature>
<dbReference type="SMART" id="SM00843">
    <property type="entry name" value="Ftsk_gamma"/>
    <property type="match status" value="1"/>
</dbReference>
<dbReference type="Pfam" id="PF01580">
    <property type="entry name" value="FtsK_SpoIIIE"/>
    <property type="match status" value="1"/>
</dbReference>
<dbReference type="Gene3D" id="3.40.50.300">
    <property type="entry name" value="P-loop containing nucleotide triphosphate hydrolases"/>
    <property type="match status" value="1"/>
</dbReference>
<evidence type="ECO:0000256" key="4">
    <source>
        <dbReference type="ARBA" id="ARBA00023125"/>
    </source>
</evidence>
<feature type="domain" description="FtsK" evidence="7">
    <location>
        <begin position="284"/>
        <end position="471"/>
    </location>
</feature>
<dbReference type="CDD" id="cd01127">
    <property type="entry name" value="TrwB_TraG_TraD_VirD4"/>
    <property type="match status" value="1"/>
</dbReference>
<dbReference type="SUPFAM" id="SSF52540">
    <property type="entry name" value="P-loop containing nucleoside triphosphate hydrolases"/>
    <property type="match status" value="1"/>
</dbReference>
<dbReference type="SUPFAM" id="SSF46785">
    <property type="entry name" value="Winged helix' DNA-binding domain"/>
    <property type="match status" value="1"/>
</dbReference>
<evidence type="ECO:0000259" key="7">
    <source>
        <dbReference type="PROSITE" id="PS50901"/>
    </source>
</evidence>
<dbReference type="InterPro" id="IPR018541">
    <property type="entry name" value="Ftsk_gamma"/>
</dbReference>
<dbReference type="PANTHER" id="PTHR22683:SF41">
    <property type="entry name" value="DNA TRANSLOCASE FTSK"/>
    <property type="match status" value="1"/>
</dbReference>
<dbReference type="InterPro" id="IPR050206">
    <property type="entry name" value="FtsK/SpoIIIE/SftA"/>
</dbReference>
<dbReference type="AlphaFoldDB" id="A0A537K683"/>
<dbReference type="Pfam" id="PF17854">
    <property type="entry name" value="FtsK_alpha"/>
    <property type="match status" value="1"/>
</dbReference>
<dbReference type="PROSITE" id="PS50901">
    <property type="entry name" value="FTSK"/>
    <property type="match status" value="1"/>
</dbReference>
<keyword evidence="3 5" id="KW-0067">ATP-binding</keyword>
<dbReference type="InterPro" id="IPR003593">
    <property type="entry name" value="AAA+_ATPase"/>
</dbReference>
<dbReference type="InterPro" id="IPR036390">
    <property type="entry name" value="WH_DNA-bd_sf"/>
</dbReference>
<dbReference type="Gene3D" id="1.10.10.10">
    <property type="entry name" value="Winged helix-like DNA-binding domain superfamily/Winged helix DNA-binding domain"/>
    <property type="match status" value="1"/>
</dbReference>
<gene>
    <name evidence="8" type="ORF">E6H00_04485</name>
</gene>
<evidence type="ECO:0000256" key="5">
    <source>
        <dbReference type="PROSITE-ProRule" id="PRU00289"/>
    </source>
</evidence>
<dbReference type="PANTHER" id="PTHR22683">
    <property type="entry name" value="SPORULATION PROTEIN RELATED"/>
    <property type="match status" value="1"/>
</dbReference>
<protein>
    <submittedName>
        <fullName evidence="8">DNA translocase FtsK</fullName>
    </submittedName>
</protein>
<dbReference type="Pfam" id="PF09397">
    <property type="entry name" value="FtsK_gamma"/>
    <property type="match status" value="1"/>
</dbReference>
<dbReference type="Gene3D" id="3.30.980.40">
    <property type="match status" value="1"/>
</dbReference>
<reference evidence="8 9" key="1">
    <citation type="journal article" date="2019" name="Nat. Microbiol.">
        <title>Mediterranean grassland soil C-N compound turnover is dependent on rainfall and depth, and is mediated by genomically divergent microorganisms.</title>
        <authorList>
            <person name="Diamond S."/>
            <person name="Andeer P.F."/>
            <person name="Li Z."/>
            <person name="Crits-Christoph A."/>
            <person name="Burstein D."/>
            <person name="Anantharaman K."/>
            <person name="Lane K.R."/>
            <person name="Thomas B.C."/>
            <person name="Pan C."/>
            <person name="Northen T.R."/>
            <person name="Banfield J.F."/>
        </authorList>
    </citation>
    <scope>NUCLEOTIDE SEQUENCE [LARGE SCALE GENOMIC DNA]</scope>
    <source>
        <strain evidence="8">NP_3</strain>
    </source>
</reference>
<sequence>MIVAGTTLAATGRGLAGLLARGVTRAAAAAQTGTMALLRTLPATNAPPSAVDGAYSPARGMAPAAEVEPAPSPRIAAAEVVEAPAAFPPHADSIEESEMDAAEPAAALVAAPEPRAERLNDSGAGRRRRKPLIEQEQLPFPVQPRQGYTRPPLSLLDNEAAGKARAGKVDPEEVARNLERTLASFGVEAKVIRWEIGPVVTRYELQPAPGVKVQRITSLQNDIALALAASSVRLEAPIPGKAAIGVELPNDRPGLVHLREILTSQEFQRSQSPLTVSVGKGIAGQPVVADLVAMPHLLIAGATGAGKSVALNAMIATILFGATPEQVRFLMIDPKRVELTNYNGIPHLLSPVVTGPREAAAKLRWAIQEMEGRYALFAGDGVRNIQAFNAQHPDRPLAYIVIIIDELADLMMVAPSDFEEIICRLAQMTRAVGIHLVVATQRPSVDVITGLIKANIPSRIAFAVTSQVDSRTILDHPGAEKLLGRGDMLFSPIGAVRPMRIQGSFISDAESQRLVEFWRAQGQPEYVEELLQAGEEAEAEKGEDDDSLLADAARLVVRAGYGSVSLLQRKMRIGYVRAARLVDHLEAKGIVGPTQGSSPREVLVGINDLERILRGRVHAGKAAQGAQGASPAGAHAVASPGSHGASADSDDAGC</sequence>
<keyword evidence="4" id="KW-0238">DNA-binding</keyword>
<dbReference type="Proteomes" id="UP000318509">
    <property type="component" value="Unassembled WGS sequence"/>
</dbReference>
<evidence type="ECO:0000313" key="9">
    <source>
        <dbReference type="Proteomes" id="UP000318509"/>
    </source>
</evidence>
<dbReference type="GO" id="GO:0003677">
    <property type="term" value="F:DNA binding"/>
    <property type="evidence" value="ECO:0007669"/>
    <property type="project" value="UniProtKB-KW"/>
</dbReference>
<dbReference type="InterPro" id="IPR041027">
    <property type="entry name" value="FtsK_alpha"/>
</dbReference>
<dbReference type="SMART" id="SM00382">
    <property type="entry name" value="AAA"/>
    <property type="match status" value="1"/>
</dbReference>
<evidence type="ECO:0000313" key="8">
    <source>
        <dbReference type="EMBL" id="TMI91255.1"/>
    </source>
</evidence>
<comment type="caution">
    <text evidence="8">The sequence shown here is derived from an EMBL/GenBank/DDBJ whole genome shotgun (WGS) entry which is preliminary data.</text>
</comment>
<dbReference type="InterPro" id="IPR002543">
    <property type="entry name" value="FtsK_dom"/>
</dbReference>